<dbReference type="Gene3D" id="3.65.10.10">
    <property type="entry name" value="Enolpyruvate transferase domain"/>
    <property type="match status" value="2"/>
</dbReference>
<dbReference type="HAMAP" id="MF_00111">
    <property type="entry name" value="MurA"/>
    <property type="match status" value="1"/>
</dbReference>
<feature type="binding site" evidence="12">
    <location>
        <begin position="22"/>
        <end position="23"/>
    </location>
    <ligand>
        <name>phosphoenolpyruvate</name>
        <dbReference type="ChEBI" id="CHEBI:58702"/>
    </ligand>
</feature>
<keyword evidence="9 12" id="KW-0961">Cell wall biogenesis/degradation</keyword>
<reference evidence="14 15" key="1">
    <citation type="submission" date="2019-07" db="EMBL/GenBank/DDBJ databases">
        <title>SAR11 Genome Evolution.</title>
        <authorList>
            <person name="Giovannoni S."/>
        </authorList>
    </citation>
    <scope>NUCLEOTIDE SEQUENCE [LARGE SCALE GENOMIC DNA]</scope>
    <source>
        <strain evidence="14 15">HTCC9565</strain>
    </source>
</reference>
<comment type="subcellular location">
    <subcellularLocation>
        <location evidence="1 12">Cytoplasm</location>
    </subcellularLocation>
</comment>
<dbReference type="InterPro" id="IPR005750">
    <property type="entry name" value="UDP_GlcNAc_COvinyl_MurA"/>
</dbReference>
<dbReference type="SUPFAM" id="SSF55205">
    <property type="entry name" value="EPT/RTPC-like"/>
    <property type="match status" value="1"/>
</dbReference>
<evidence type="ECO:0000256" key="3">
    <source>
        <dbReference type="ARBA" id="ARBA00022490"/>
    </source>
</evidence>
<evidence type="ECO:0000259" key="13">
    <source>
        <dbReference type="Pfam" id="PF00275"/>
    </source>
</evidence>
<keyword evidence="3 12" id="KW-0963">Cytoplasm</keyword>
<evidence type="ECO:0000256" key="10">
    <source>
        <dbReference type="ARBA" id="ARBA00038367"/>
    </source>
</evidence>
<gene>
    <name evidence="12" type="primary">murA</name>
    <name evidence="14" type="ORF">VP91_00002930</name>
</gene>
<feature type="binding site" evidence="12">
    <location>
        <position position="329"/>
    </location>
    <ligand>
        <name>UDP-N-acetyl-alpha-D-glucosamine</name>
        <dbReference type="ChEBI" id="CHEBI:57705"/>
    </ligand>
</feature>
<dbReference type="EMBL" id="LANA01000001">
    <property type="protein sequence ID" value="NMN67154.1"/>
    <property type="molecule type" value="Genomic_DNA"/>
</dbReference>
<evidence type="ECO:0000256" key="9">
    <source>
        <dbReference type="ARBA" id="ARBA00023316"/>
    </source>
</evidence>
<accession>A0ABX1T267</accession>
<dbReference type="InterPro" id="IPR050068">
    <property type="entry name" value="MurA_subfamily"/>
</dbReference>
<comment type="caution">
    <text evidence="12">Lacks conserved residue(s) required for the propagation of feature annotation.</text>
</comment>
<evidence type="ECO:0000256" key="12">
    <source>
        <dbReference type="HAMAP-Rule" id="MF_00111"/>
    </source>
</evidence>
<name>A0ABX1T267_PELUQ</name>
<evidence type="ECO:0000256" key="6">
    <source>
        <dbReference type="ARBA" id="ARBA00022960"/>
    </source>
</evidence>
<feature type="modified residue" description="2-(S-cysteinyl)pyruvic acid O-phosphothioketal" evidence="12">
    <location>
        <position position="118"/>
    </location>
</feature>
<evidence type="ECO:0000256" key="2">
    <source>
        <dbReference type="ARBA" id="ARBA00004752"/>
    </source>
</evidence>
<evidence type="ECO:0000256" key="7">
    <source>
        <dbReference type="ARBA" id="ARBA00022984"/>
    </source>
</evidence>
<keyword evidence="7 12" id="KW-0573">Peptidoglycan synthesis</keyword>
<evidence type="ECO:0000256" key="1">
    <source>
        <dbReference type="ARBA" id="ARBA00004496"/>
    </source>
</evidence>
<evidence type="ECO:0000256" key="11">
    <source>
        <dbReference type="ARBA" id="ARBA00047527"/>
    </source>
</evidence>
<dbReference type="InterPro" id="IPR001986">
    <property type="entry name" value="Enolpyruvate_Tfrase_dom"/>
</dbReference>
<evidence type="ECO:0000256" key="5">
    <source>
        <dbReference type="ARBA" id="ARBA00022679"/>
    </source>
</evidence>
<dbReference type="RefSeq" id="WP_169035665.1">
    <property type="nucleotide sequence ID" value="NZ_LANA01000001.1"/>
</dbReference>
<keyword evidence="8 12" id="KW-0131">Cell cycle</keyword>
<keyword evidence="6 12" id="KW-0133">Cell shape</keyword>
<dbReference type="InterPro" id="IPR013792">
    <property type="entry name" value="RNA3'P_cycl/enolpyr_Trfase_a/b"/>
</dbReference>
<dbReference type="PANTHER" id="PTHR43783">
    <property type="entry name" value="UDP-N-ACETYLGLUCOSAMINE 1-CARBOXYVINYLTRANSFERASE"/>
    <property type="match status" value="1"/>
</dbReference>
<feature type="binding site" evidence="12">
    <location>
        <position position="94"/>
    </location>
    <ligand>
        <name>UDP-N-acetyl-alpha-D-glucosamine</name>
        <dbReference type="ChEBI" id="CHEBI:57705"/>
    </ligand>
</feature>
<evidence type="ECO:0000256" key="4">
    <source>
        <dbReference type="ARBA" id="ARBA00022618"/>
    </source>
</evidence>
<protein>
    <recommendedName>
        <fullName evidence="12">UDP-N-acetylglucosamine 1-carboxyvinyltransferase</fullName>
        <ecNumber evidence="12">2.5.1.7</ecNumber>
    </recommendedName>
    <alternativeName>
        <fullName evidence="12">Enoylpyruvate transferase</fullName>
    </alternativeName>
    <alternativeName>
        <fullName evidence="12">UDP-N-acetylglucosamine enolpyruvyl transferase</fullName>
        <shortName evidence="12">EPT</shortName>
    </alternativeName>
</protein>
<organism evidence="14 15">
    <name type="scientific">Pelagibacter ubique</name>
    <dbReference type="NCBI Taxonomy" id="198252"/>
    <lineage>
        <taxon>Bacteria</taxon>
        <taxon>Pseudomonadati</taxon>
        <taxon>Pseudomonadota</taxon>
        <taxon>Alphaproteobacteria</taxon>
        <taxon>Candidatus Pelagibacterales</taxon>
        <taxon>Candidatus Pelagibacteraceae</taxon>
        <taxon>Candidatus Pelagibacter</taxon>
    </lineage>
</organism>
<proteinExistence type="inferred from homology"/>
<dbReference type="Pfam" id="PF00275">
    <property type="entry name" value="EPSP_synthase"/>
    <property type="match status" value="1"/>
</dbReference>
<comment type="caution">
    <text evidence="14">The sequence shown here is derived from an EMBL/GenBank/DDBJ whole genome shotgun (WGS) entry which is preliminary data.</text>
</comment>
<dbReference type="NCBIfam" id="TIGR01072">
    <property type="entry name" value="murA"/>
    <property type="match status" value="1"/>
</dbReference>
<keyword evidence="15" id="KW-1185">Reference proteome</keyword>
<dbReference type="NCBIfam" id="NF006873">
    <property type="entry name" value="PRK09369.1"/>
    <property type="match status" value="1"/>
</dbReference>
<feature type="active site" description="Proton donor" evidence="12">
    <location>
        <position position="118"/>
    </location>
</feature>
<keyword evidence="12" id="KW-0670">Pyruvate</keyword>
<dbReference type="InterPro" id="IPR036968">
    <property type="entry name" value="Enolpyruvate_Tfrase_sf"/>
</dbReference>
<feature type="binding site" evidence="12">
    <location>
        <position position="307"/>
    </location>
    <ligand>
        <name>UDP-N-acetyl-alpha-D-glucosamine</name>
        <dbReference type="ChEBI" id="CHEBI:57705"/>
    </ligand>
</feature>
<feature type="domain" description="Enolpyruvate transferase" evidence="13">
    <location>
        <begin position="11"/>
        <end position="408"/>
    </location>
</feature>
<evidence type="ECO:0000313" key="14">
    <source>
        <dbReference type="EMBL" id="NMN67154.1"/>
    </source>
</evidence>
<dbReference type="Proteomes" id="UP001166004">
    <property type="component" value="Unassembled WGS sequence"/>
</dbReference>
<dbReference type="PANTHER" id="PTHR43783:SF1">
    <property type="entry name" value="UDP-N-ACETYLGLUCOSAMINE 1-CARBOXYVINYLTRANSFERASE"/>
    <property type="match status" value="1"/>
</dbReference>
<comment type="pathway">
    <text evidence="2 12">Cell wall biogenesis; peptidoglycan biosynthesis.</text>
</comment>
<dbReference type="EC" id="2.5.1.7" evidence="12"/>
<comment type="similarity">
    <text evidence="10 12">Belongs to the EPSP synthase family. MurA subfamily.</text>
</comment>
<comment type="catalytic activity">
    <reaction evidence="11 12">
        <text>phosphoenolpyruvate + UDP-N-acetyl-alpha-D-glucosamine = UDP-N-acetyl-3-O-(1-carboxyvinyl)-alpha-D-glucosamine + phosphate</text>
        <dbReference type="Rhea" id="RHEA:18681"/>
        <dbReference type="ChEBI" id="CHEBI:43474"/>
        <dbReference type="ChEBI" id="CHEBI:57705"/>
        <dbReference type="ChEBI" id="CHEBI:58702"/>
        <dbReference type="ChEBI" id="CHEBI:68483"/>
        <dbReference type="EC" id="2.5.1.7"/>
    </reaction>
</comment>
<dbReference type="CDD" id="cd01555">
    <property type="entry name" value="UdpNAET"/>
    <property type="match status" value="1"/>
</dbReference>
<sequence length="419" mass="45779">MKKLEVFGAPKLKGHIRISGSKNASLPILAATLLSNKKISLANLPRVKDVETMIKLLESMGSKVKVSKNKNSLVIVNDKKIKTKASYNLMSTMRAGIIVLGPLLARFGKAIVSNPGGCNIGFRPIDIHLEALKKMGVKYKIIDGYINANAKNGLVGAKIKFPKISVGATENLMIAACLAKGQTVLSNCAIEPEIKDLSNFLCSIGAKIVWTGRRQVKILGVKTFKQSNYKIMFDRIEAGTMLIAGAINQGNLKITGIESSILKTEIDLLKKVGAKINKKKNEITIKGNKKIKNINIKTSPFPGVATDIQAQLMVLLCKANKRSTIKEDIFENRFQSVPELKRMNAKIEIKGNKAIIEGNTIFKGAQVMATDLRASASLVLAALCAKGKTTISRIYHLDRGYEDLEKKLRKVGAKIKRIN</sequence>
<evidence type="ECO:0000313" key="15">
    <source>
        <dbReference type="Proteomes" id="UP001166004"/>
    </source>
</evidence>
<comment type="function">
    <text evidence="12">Cell wall formation. Adds enolpyruvyl to UDP-N-acetylglucosamine.</text>
</comment>
<keyword evidence="4 12" id="KW-0132">Cell division</keyword>
<evidence type="ECO:0000256" key="8">
    <source>
        <dbReference type="ARBA" id="ARBA00023306"/>
    </source>
</evidence>
<keyword evidence="5 12" id="KW-0808">Transferase</keyword>